<evidence type="ECO:0000313" key="2">
    <source>
        <dbReference type="Proteomes" id="UP001497623"/>
    </source>
</evidence>
<sequence>MRPAERLLASLKVPSRLVIAFLWNIFVTLKSVLGTSEVSEHFTITYVAVGDVNYFWQRLRNMVRNIFQEVMADTSLHGKSPNPTMLRLDTNSKCQLLDLAKAGRPLVINFGSCT</sequence>
<dbReference type="Proteomes" id="UP001497623">
    <property type="component" value="Unassembled WGS sequence"/>
</dbReference>
<reference evidence="1 2" key="1">
    <citation type="submission" date="2024-05" db="EMBL/GenBank/DDBJ databases">
        <authorList>
            <person name="Wallberg A."/>
        </authorList>
    </citation>
    <scope>NUCLEOTIDE SEQUENCE [LARGE SCALE GENOMIC DNA]</scope>
</reference>
<evidence type="ECO:0000313" key="1">
    <source>
        <dbReference type="EMBL" id="CAL4187543.1"/>
    </source>
</evidence>
<name>A0AAV2SIC2_MEGNR</name>
<dbReference type="GO" id="GO:0004800">
    <property type="term" value="F:thyroxine 5'-deiodinase activity"/>
    <property type="evidence" value="ECO:0007669"/>
    <property type="project" value="InterPro"/>
</dbReference>
<protein>
    <recommendedName>
        <fullName evidence="3">Iodothyronine deiodinase</fullName>
    </recommendedName>
</protein>
<proteinExistence type="predicted"/>
<keyword evidence="2" id="KW-1185">Reference proteome</keyword>
<comment type="caution">
    <text evidence="1">The sequence shown here is derived from an EMBL/GenBank/DDBJ whole genome shotgun (WGS) entry which is preliminary data.</text>
</comment>
<dbReference type="AlphaFoldDB" id="A0AAV2SIC2"/>
<dbReference type="EMBL" id="CAXKWB010064332">
    <property type="protein sequence ID" value="CAL4187543.1"/>
    <property type="molecule type" value="Genomic_DNA"/>
</dbReference>
<dbReference type="InterPro" id="IPR000643">
    <property type="entry name" value="Iodothyronine_deiodinase"/>
</dbReference>
<evidence type="ECO:0008006" key="3">
    <source>
        <dbReference type="Google" id="ProtNLM"/>
    </source>
</evidence>
<gene>
    <name evidence="1" type="ORF">MNOR_LOCUS36199</name>
</gene>
<accession>A0AAV2SIC2</accession>
<organism evidence="1 2">
    <name type="scientific">Meganyctiphanes norvegica</name>
    <name type="common">Northern krill</name>
    <name type="synonym">Thysanopoda norvegica</name>
    <dbReference type="NCBI Taxonomy" id="48144"/>
    <lineage>
        <taxon>Eukaryota</taxon>
        <taxon>Metazoa</taxon>
        <taxon>Ecdysozoa</taxon>
        <taxon>Arthropoda</taxon>
        <taxon>Crustacea</taxon>
        <taxon>Multicrustacea</taxon>
        <taxon>Malacostraca</taxon>
        <taxon>Eumalacostraca</taxon>
        <taxon>Eucarida</taxon>
        <taxon>Euphausiacea</taxon>
        <taxon>Euphausiidae</taxon>
        <taxon>Meganyctiphanes</taxon>
    </lineage>
</organism>
<dbReference type="Pfam" id="PF00837">
    <property type="entry name" value="T4_deiodinase"/>
    <property type="match status" value="1"/>
</dbReference>
<dbReference type="Gene3D" id="3.40.30.10">
    <property type="entry name" value="Glutaredoxin"/>
    <property type="match status" value="1"/>
</dbReference>